<feature type="compositionally biased region" description="Acidic residues" evidence="1">
    <location>
        <begin position="216"/>
        <end position="227"/>
    </location>
</feature>
<dbReference type="EMBL" id="GG745365">
    <property type="protein sequence ID" value="KNE70343.1"/>
    <property type="molecule type" value="Genomic_DNA"/>
</dbReference>
<proteinExistence type="predicted"/>
<keyword evidence="3" id="KW-1185">Reference proteome</keyword>
<evidence type="ECO:0000313" key="3">
    <source>
        <dbReference type="Proteomes" id="UP000054350"/>
    </source>
</evidence>
<evidence type="ECO:0000256" key="1">
    <source>
        <dbReference type="SAM" id="MobiDB-lite"/>
    </source>
</evidence>
<evidence type="ECO:0000313" key="2">
    <source>
        <dbReference type="EMBL" id="KNE70343.1"/>
    </source>
</evidence>
<dbReference type="VEuPathDB" id="FungiDB:AMAG_20093"/>
<organism evidence="2 3">
    <name type="scientific">Allomyces macrogynus (strain ATCC 38327)</name>
    <name type="common">Allomyces javanicus var. macrogynus</name>
    <dbReference type="NCBI Taxonomy" id="578462"/>
    <lineage>
        <taxon>Eukaryota</taxon>
        <taxon>Fungi</taxon>
        <taxon>Fungi incertae sedis</taxon>
        <taxon>Blastocladiomycota</taxon>
        <taxon>Blastocladiomycetes</taxon>
        <taxon>Blastocladiales</taxon>
        <taxon>Blastocladiaceae</taxon>
        <taxon>Allomyces</taxon>
    </lineage>
</organism>
<name>A0A0L0T6C0_ALLM3</name>
<reference evidence="2 3" key="1">
    <citation type="submission" date="2009-11" db="EMBL/GenBank/DDBJ databases">
        <title>Annotation of Allomyces macrogynus ATCC 38327.</title>
        <authorList>
            <consortium name="The Broad Institute Genome Sequencing Platform"/>
            <person name="Russ C."/>
            <person name="Cuomo C."/>
            <person name="Burger G."/>
            <person name="Gray M.W."/>
            <person name="Holland P.W.H."/>
            <person name="King N."/>
            <person name="Lang F.B.F."/>
            <person name="Roger A.J."/>
            <person name="Ruiz-Trillo I."/>
            <person name="Young S.K."/>
            <person name="Zeng Q."/>
            <person name="Gargeya S."/>
            <person name="Fitzgerald M."/>
            <person name="Haas B."/>
            <person name="Abouelleil A."/>
            <person name="Alvarado L."/>
            <person name="Arachchi H.M."/>
            <person name="Berlin A."/>
            <person name="Chapman S.B."/>
            <person name="Gearin G."/>
            <person name="Goldberg J."/>
            <person name="Griggs A."/>
            <person name="Gujja S."/>
            <person name="Hansen M."/>
            <person name="Heiman D."/>
            <person name="Howarth C."/>
            <person name="Larimer J."/>
            <person name="Lui A."/>
            <person name="MacDonald P.J.P."/>
            <person name="McCowen C."/>
            <person name="Montmayeur A."/>
            <person name="Murphy C."/>
            <person name="Neiman D."/>
            <person name="Pearson M."/>
            <person name="Priest M."/>
            <person name="Roberts A."/>
            <person name="Saif S."/>
            <person name="Shea T."/>
            <person name="Sisk P."/>
            <person name="Stolte C."/>
            <person name="Sykes S."/>
            <person name="Wortman J."/>
            <person name="Nusbaum C."/>
            <person name="Birren B."/>
        </authorList>
    </citation>
    <scope>NUCLEOTIDE SEQUENCE [LARGE SCALE GENOMIC DNA]</scope>
    <source>
        <strain evidence="2 3">ATCC 38327</strain>
    </source>
</reference>
<gene>
    <name evidence="2" type="ORF">AMAG_20093</name>
</gene>
<protein>
    <submittedName>
        <fullName evidence="2">Uncharacterized protein</fullName>
    </submittedName>
</protein>
<dbReference type="AlphaFoldDB" id="A0A0L0T6C0"/>
<dbReference type="OrthoDB" id="3370at2759"/>
<dbReference type="Proteomes" id="UP000054350">
    <property type="component" value="Unassembled WGS sequence"/>
</dbReference>
<accession>A0A0L0T6C0</accession>
<reference evidence="3" key="2">
    <citation type="submission" date="2009-11" db="EMBL/GenBank/DDBJ databases">
        <title>The Genome Sequence of Allomyces macrogynus strain ATCC 38327.</title>
        <authorList>
            <consortium name="The Broad Institute Genome Sequencing Platform"/>
            <person name="Russ C."/>
            <person name="Cuomo C."/>
            <person name="Shea T."/>
            <person name="Young S.K."/>
            <person name="Zeng Q."/>
            <person name="Koehrsen M."/>
            <person name="Haas B."/>
            <person name="Borodovsky M."/>
            <person name="Guigo R."/>
            <person name="Alvarado L."/>
            <person name="Berlin A."/>
            <person name="Borenstein D."/>
            <person name="Chen Z."/>
            <person name="Engels R."/>
            <person name="Freedman E."/>
            <person name="Gellesch M."/>
            <person name="Goldberg J."/>
            <person name="Griggs A."/>
            <person name="Gujja S."/>
            <person name="Heiman D."/>
            <person name="Hepburn T."/>
            <person name="Howarth C."/>
            <person name="Jen D."/>
            <person name="Larson L."/>
            <person name="Lewis B."/>
            <person name="Mehta T."/>
            <person name="Park D."/>
            <person name="Pearson M."/>
            <person name="Roberts A."/>
            <person name="Saif S."/>
            <person name="Shenoy N."/>
            <person name="Sisk P."/>
            <person name="Stolte C."/>
            <person name="Sykes S."/>
            <person name="Walk T."/>
            <person name="White J."/>
            <person name="Yandava C."/>
            <person name="Burger G."/>
            <person name="Gray M.W."/>
            <person name="Holland P.W.H."/>
            <person name="King N."/>
            <person name="Lang F.B.F."/>
            <person name="Roger A.J."/>
            <person name="Ruiz-Trillo I."/>
            <person name="Lander E."/>
            <person name="Nusbaum C."/>
        </authorList>
    </citation>
    <scope>NUCLEOTIDE SEQUENCE [LARGE SCALE GENOMIC DNA]</scope>
    <source>
        <strain evidence="3">ATCC 38327</strain>
    </source>
</reference>
<sequence>MLAAAVTNADQAGTMLDLVRALLASTAVGAAKMAELSVDAARVLARVFARVLAAGELRVHVAYVSRELPQAERSALLKQFRPPAADGSATMRYMHHVGLTARAGPPGVAVALLASHEVCYSKELMEKRENRRAVVKRCPVSASREHRRVCSGCWRSQEAPEIEGMEEERMEEEERVELGLVDLGPSEEQEALEALFGSEGEEVKGQPTRMCGFASDDGDEGDDEDEDNMRVEA</sequence>
<feature type="region of interest" description="Disordered" evidence="1">
    <location>
        <begin position="199"/>
        <end position="233"/>
    </location>
</feature>